<evidence type="ECO:0000313" key="2">
    <source>
        <dbReference type="EMBL" id="CAH0590147.1"/>
    </source>
</evidence>
<dbReference type="OrthoDB" id="7468475at2759"/>
<organism evidence="2 3">
    <name type="scientific">Chrysodeixis includens</name>
    <name type="common">Soybean looper</name>
    <name type="synonym">Pseudoplusia includens</name>
    <dbReference type="NCBI Taxonomy" id="689277"/>
    <lineage>
        <taxon>Eukaryota</taxon>
        <taxon>Metazoa</taxon>
        <taxon>Ecdysozoa</taxon>
        <taxon>Arthropoda</taxon>
        <taxon>Hexapoda</taxon>
        <taxon>Insecta</taxon>
        <taxon>Pterygota</taxon>
        <taxon>Neoptera</taxon>
        <taxon>Endopterygota</taxon>
        <taxon>Lepidoptera</taxon>
        <taxon>Glossata</taxon>
        <taxon>Ditrysia</taxon>
        <taxon>Noctuoidea</taxon>
        <taxon>Noctuidae</taxon>
        <taxon>Plusiinae</taxon>
        <taxon>Chrysodeixis</taxon>
    </lineage>
</organism>
<accession>A0A9P0BPP7</accession>
<keyword evidence="3" id="KW-1185">Reference proteome</keyword>
<reference evidence="2" key="1">
    <citation type="submission" date="2021-12" db="EMBL/GenBank/DDBJ databases">
        <authorList>
            <person name="King R."/>
        </authorList>
    </citation>
    <scope>NUCLEOTIDE SEQUENCE</scope>
</reference>
<gene>
    <name evidence="2" type="ORF">CINC_LOCUS4724</name>
</gene>
<feature type="chain" id="PRO_5040295442" evidence="1">
    <location>
        <begin position="16"/>
        <end position="348"/>
    </location>
</feature>
<proteinExistence type="predicted"/>
<keyword evidence="1" id="KW-0732">Signal</keyword>
<feature type="signal peptide" evidence="1">
    <location>
        <begin position="1"/>
        <end position="15"/>
    </location>
</feature>
<protein>
    <submittedName>
        <fullName evidence="2">Uncharacterized protein</fullName>
    </submittedName>
</protein>
<sequence length="348" mass="36596">MKIIAALAFLSVALASPVAVPEAVVLPEPAQPAFEVMPESIDISPLFVPHEIVEALKLNEVNPEAVLFVEIAENIEYEPIALSSAVEQEFPAFGENAVKVVEGLDFSEDAAPLAEEVDGSAVNFVEVAENIDAAEVAPVAEEVDGSAVNFVEVAENVDNAEVSRAAEEVDGAAVHFVEVAENLEYAEAAPLAEEVEVSAVHFVDVAENIDNAEVARAEEVDGSAVNFVEVAENVEAAEIAPLAEEIPAEAVKVVEFAAEDQAVAEEASAFAEEIGSQVNFVEVAENIEAAEVAAAAEEIPADAVKVVEFAENVEAAPVADAEPLADSVRVVDVPLNYPGKLYDNPMLR</sequence>
<evidence type="ECO:0000256" key="1">
    <source>
        <dbReference type="SAM" id="SignalP"/>
    </source>
</evidence>
<name>A0A9P0BPP7_CHRIL</name>
<dbReference type="Proteomes" id="UP001154114">
    <property type="component" value="Chromosome 18"/>
</dbReference>
<dbReference type="EMBL" id="LR824021">
    <property type="protein sequence ID" value="CAH0590147.1"/>
    <property type="molecule type" value="Genomic_DNA"/>
</dbReference>
<evidence type="ECO:0000313" key="3">
    <source>
        <dbReference type="Proteomes" id="UP001154114"/>
    </source>
</evidence>
<dbReference type="AlphaFoldDB" id="A0A9P0BPP7"/>